<keyword evidence="8" id="KW-1185">Reference proteome</keyword>
<dbReference type="PANTHER" id="PTHR46484">
    <property type="entry name" value="SI:CH211-171H4.5-RELATED"/>
    <property type="match status" value="1"/>
</dbReference>
<evidence type="ECO:0000313" key="8">
    <source>
        <dbReference type="Proteomes" id="UP000472271"/>
    </source>
</evidence>
<keyword evidence="3" id="KW-1133">Transmembrane helix</keyword>
<feature type="domain" description="Ig-like" evidence="6">
    <location>
        <begin position="132"/>
        <end position="222"/>
    </location>
</feature>
<evidence type="ECO:0000256" key="4">
    <source>
        <dbReference type="ARBA" id="ARBA00023136"/>
    </source>
</evidence>
<dbReference type="SUPFAM" id="SSF48726">
    <property type="entry name" value="Immunoglobulin"/>
    <property type="match status" value="2"/>
</dbReference>
<dbReference type="SMART" id="SM00409">
    <property type="entry name" value="IG"/>
    <property type="match status" value="2"/>
</dbReference>
<dbReference type="GO" id="GO:0016020">
    <property type="term" value="C:membrane"/>
    <property type="evidence" value="ECO:0007669"/>
    <property type="project" value="UniProtKB-SubCell"/>
</dbReference>
<dbReference type="InterPro" id="IPR013783">
    <property type="entry name" value="Ig-like_fold"/>
</dbReference>
<dbReference type="InterPro" id="IPR013162">
    <property type="entry name" value="CD80_C2-set"/>
</dbReference>
<dbReference type="InterPro" id="IPR036179">
    <property type="entry name" value="Ig-like_dom_sf"/>
</dbReference>
<dbReference type="Pfam" id="PF08205">
    <property type="entry name" value="C2-set_2"/>
    <property type="match status" value="1"/>
</dbReference>
<comment type="subcellular location">
    <subcellularLocation>
        <location evidence="1">Membrane</location>
        <topology evidence="1">Single-pass membrane protein</topology>
    </subcellularLocation>
</comment>
<accession>A0A673AIS7</accession>
<dbReference type="Proteomes" id="UP000472271">
    <property type="component" value="Chromosome 16"/>
</dbReference>
<evidence type="ECO:0000256" key="5">
    <source>
        <dbReference type="ARBA" id="ARBA00023157"/>
    </source>
</evidence>
<keyword evidence="5" id="KW-1015">Disulfide bond</keyword>
<evidence type="ECO:0000256" key="3">
    <source>
        <dbReference type="ARBA" id="ARBA00022989"/>
    </source>
</evidence>
<dbReference type="PANTHER" id="PTHR46484:SF1">
    <property type="entry name" value="SCHWANN CELL MYELIN PROTEIN-RELATED"/>
    <property type="match status" value="1"/>
</dbReference>
<proteinExistence type="predicted"/>
<evidence type="ECO:0000259" key="6">
    <source>
        <dbReference type="PROSITE" id="PS50835"/>
    </source>
</evidence>
<protein>
    <recommendedName>
        <fullName evidence="6">Ig-like domain-containing protein</fullName>
    </recommendedName>
</protein>
<organism evidence="7 8">
    <name type="scientific">Sphaeramia orbicularis</name>
    <name type="common">orbiculate cardinalfish</name>
    <dbReference type="NCBI Taxonomy" id="375764"/>
    <lineage>
        <taxon>Eukaryota</taxon>
        <taxon>Metazoa</taxon>
        <taxon>Chordata</taxon>
        <taxon>Craniata</taxon>
        <taxon>Vertebrata</taxon>
        <taxon>Euteleostomi</taxon>
        <taxon>Actinopterygii</taxon>
        <taxon>Neopterygii</taxon>
        <taxon>Teleostei</taxon>
        <taxon>Neoteleostei</taxon>
        <taxon>Acanthomorphata</taxon>
        <taxon>Gobiaria</taxon>
        <taxon>Kurtiformes</taxon>
        <taxon>Apogonoidei</taxon>
        <taxon>Apogonidae</taxon>
        <taxon>Apogoninae</taxon>
        <taxon>Sphaeramia</taxon>
    </lineage>
</organism>
<dbReference type="Gene3D" id="2.60.40.10">
    <property type="entry name" value="Immunoglobulins"/>
    <property type="match status" value="2"/>
</dbReference>
<keyword evidence="2" id="KW-0812">Transmembrane</keyword>
<evidence type="ECO:0000256" key="2">
    <source>
        <dbReference type="ARBA" id="ARBA00022692"/>
    </source>
</evidence>
<reference evidence="7" key="1">
    <citation type="submission" date="2019-06" db="EMBL/GenBank/DDBJ databases">
        <authorList>
            <consortium name="Wellcome Sanger Institute Data Sharing"/>
        </authorList>
    </citation>
    <scope>NUCLEOTIDE SEQUENCE [LARGE SCALE GENOMIC DNA]</scope>
</reference>
<dbReference type="InterPro" id="IPR007110">
    <property type="entry name" value="Ig-like_dom"/>
</dbReference>
<dbReference type="Ensembl" id="ENSSORT00005030453.1">
    <property type="protein sequence ID" value="ENSSORP00005029620.1"/>
    <property type="gene ID" value="ENSSORG00005014139.1"/>
</dbReference>
<keyword evidence="4" id="KW-0472">Membrane</keyword>
<evidence type="ECO:0000256" key="1">
    <source>
        <dbReference type="ARBA" id="ARBA00004167"/>
    </source>
</evidence>
<reference evidence="7" key="2">
    <citation type="submission" date="2025-08" db="UniProtKB">
        <authorList>
            <consortium name="Ensembl"/>
        </authorList>
    </citation>
    <scope>IDENTIFICATION</scope>
</reference>
<sequence length="249" mass="28088">MGITVGCIKSEASSWTIQVPSSVKGLLGSCVVIPCSFNYPDPGKQVTEFTGIWTDATSHVIYHPVKSKMLQQYRNRTKLLGDLRQKDCSLMIDPLQASDQGPFHFRIEIEDYDKYSYKENTVSITVTSEVNPILFSEKEDVMEGETVSATCSVSHSCPASPPVFTWIHSGQTHSQQQSLNNGQWNATSTLTFHPTHADHNKPLQCTVRYKGGQQQKIQRALKVKCKFFSVFDIITRNLNLSFYEHLHLQ</sequence>
<name>A0A673AIS7_9TELE</name>
<dbReference type="InterPro" id="IPR013106">
    <property type="entry name" value="Ig_V-set"/>
</dbReference>
<dbReference type="InterPro" id="IPR003599">
    <property type="entry name" value="Ig_sub"/>
</dbReference>
<dbReference type="Pfam" id="PF07686">
    <property type="entry name" value="V-set"/>
    <property type="match status" value="1"/>
</dbReference>
<dbReference type="AlphaFoldDB" id="A0A673AIS7"/>
<dbReference type="PROSITE" id="PS50835">
    <property type="entry name" value="IG_LIKE"/>
    <property type="match status" value="1"/>
</dbReference>
<evidence type="ECO:0000313" key="7">
    <source>
        <dbReference type="Ensembl" id="ENSSORP00005029620.1"/>
    </source>
</evidence>
<reference evidence="7" key="3">
    <citation type="submission" date="2025-09" db="UniProtKB">
        <authorList>
            <consortium name="Ensembl"/>
        </authorList>
    </citation>
    <scope>IDENTIFICATION</scope>
</reference>